<keyword evidence="2" id="KW-1185">Reference proteome</keyword>
<dbReference type="Proteomes" id="UP001375539">
    <property type="component" value="Unassembled WGS sequence"/>
</dbReference>
<organism evidence="1 2">
    <name type="scientific">Streptomyces pratisoli</name>
    <dbReference type="NCBI Taxonomy" id="3139917"/>
    <lineage>
        <taxon>Bacteria</taxon>
        <taxon>Bacillati</taxon>
        <taxon>Actinomycetota</taxon>
        <taxon>Actinomycetes</taxon>
        <taxon>Kitasatosporales</taxon>
        <taxon>Streptomycetaceae</taxon>
        <taxon>Streptomyces</taxon>
    </lineage>
</organism>
<sequence length="502" mass="51620">MRCRPVAVTAVCTAAICLTSAPTVAAPPAPPAARTAATGGGEVHTVAVPGIDPVQRSLSARTTRPFSMVGLTWDDPYARLGGTAEVRTRDSRTGAWSRWQALDTDARTHESGSDHTGAGLRAGTKPLWAGPSDGVELRAEGSALPRGLRIDLVDPQGGVPASVSPQEELPAGAPDVTLRSGWGADESMVGDAPTYNASTEAVFVHHTGTSNGYACAESASIVRAVFTYHVESQGWNDIGYHFLVDKCGTVFEGRAGGIDRPVQGAHTYGFNVDTSSIAVIGDYNAATTTPEAREAIMNIASWKLGLHGATVSGTTTLTSADDNGRFEEGERGTFDRLSGHRDAYDTDCPGDNLYADLSAMRESAANRDATGDFDGDGDQDRAVGRETRDGASSLTVRSGPERGPRATASPTVLMGAGGHALASGDLNGDGYDDLAVATGRGIVTYHGSPAGLTTAGAPALTRVVRNGSLTAHDTDGDGYADLLSGGEVVARGGPRGAVTPSG</sequence>
<proteinExistence type="predicted"/>
<evidence type="ECO:0000313" key="2">
    <source>
        <dbReference type="Proteomes" id="UP001375539"/>
    </source>
</evidence>
<gene>
    <name evidence="1" type="ORF">WKI58_22735</name>
</gene>
<protein>
    <submittedName>
        <fullName evidence="1">FG-GAP-like repeat-containing protein</fullName>
    </submittedName>
</protein>
<dbReference type="EMBL" id="JBBKAI010000002">
    <property type="protein sequence ID" value="MEJ8659298.1"/>
    <property type="molecule type" value="Genomic_DNA"/>
</dbReference>
<reference evidence="1" key="1">
    <citation type="submission" date="2024-03" db="EMBL/GenBank/DDBJ databases">
        <title>Novel Streptomyces species of biotechnological and ecological value are a feature of Machair soil.</title>
        <authorList>
            <person name="Prole J.R."/>
            <person name="Goodfellow M."/>
            <person name="Allenby N."/>
            <person name="Ward A.C."/>
        </authorList>
    </citation>
    <scope>NUCLEOTIDE SEQUENCE</scope>
    <source>
        <strain evidence="1">MS1.AVA.4</strain>
    </source>
</reference>
<comment type="caution">
    <text evidence="1">The sequence shown here is derived from an EMBL/GenBank/DDBJ whole genome shotgun (WGS) entry which is preliminary data.</text>
</comment>
<evidence type="ECO:0000313" key="1">
    <source>
        <dbReference type="EMBL" id="MEJ8659298.1"/>
    </source>
</evidence>
<accession>A0ACC6QM48</accession>
<name>A0ACC6QM48_9ACTN</name>